<accession>A0A0A6XXS6</accession>
<dbReference type="InterPro" id="IPR012867">
    <property type="entry name" value="DUF1648"/>
</dbReference>
<reference evidence="5 7" key="3">
    <citation type="submission" date="2020-03" db="EMBL/GenBank/DDBJ databases">
        <title>Bacillus aquiflavi sp. nov., isolated from yellow water of strong flavor Chinese baijiu in Yibin region of China.</title>
        <authorList>
            <person name="Xie J."/>
        </authorList>
    </citation>
    <scope>NUCLEOTIDE SEQUENCE [LARGE SCALE GENOMIC DNA]</scope>
    <source>
        <strain evidence="5 7">Gsoil 114</strain>
    </source>
</reference>
<evidence type="ECO:0000259" key="3">
    <source>
        <dbReference type="Pfam" id="PF19124"/>
    </source>
</evidence>
<dbReference type="AlphaFoldDB" id="A0A0A6XXS6"/>
<dbReference type="RefSeq" id="WP_035355156.1">
    <property type="nucleotide sequence ID" value="NZ_JAAIWK010000011.1"/>
</dbReference>
<evidence type="ECO:0000256" key="1">
    <source>
        <dbReference type="SAM" id="Phobius"/>
    </source>
</evidence>
<dbReference type="PIRSF" id="PIRSF032908">
    <property type="entry name" value="UCP032908"/>
    <property type="match status" value="1"/>
</dbReference>
<feature type="transmembrane region" description="Helical" evidence="1">
    <location>
        <begin position="75"/>
        <end position="97"/>
    </location>
</feature>
<dbReference type="Proteomes" id="UP000030588">
    <property type="component" value="Unassembled WGS sequence"/>
</dbReference>
<reference evidence="4 6" key="1">
    <citation type="submission" date="2014-10" db="EMBL/GenBank/DDBJ databases">
        <title>Draft genome of phytase producing Bacillus ginsengihumi strain M2.11.</title>
        <authorList>
            <person name="Toymentseva A."/>
            <person name="Boulygina E.A."/>
            <person name="Kazakov S.V."/>
            <person name="Kayumov I."/>
            <person name="Suleimanova A.D."/>
            <person name="Mardanova A.M."/>
            <person name="Maria S.N."/>
            <person name="Sergey M.Y."/>
            <person name="Sharipova M.R."/>
        </authorList>
    </citation>
    <scope>NUCLEOTIDE SEQUENCE [LARGE SCALE GENOMIC DNA]</scope>
    <source>
        <strain evidence="4 6">M2.11</strain>
    </source>
</reference>
<keyword evidence="1" id="KW-1133">Transmembrane helix</keyword>
<evidence type="ECO:0000259" key="2">
    <source>
        <dbReference type="Pfam" id="PF07853"/>
    </source>
</evidence>
<evidence type="ECO:0000313" key="7">
    <source>
        <dbReference type="Proteomes" id="UP000476934"/>
    </source>
</evidence>
<dbReference type="InterPro" id="IPR043831">
    <property type="entry name" value="DUF5808"/>
</dbReference>
<protein>
    <submittedName>
        <fullName evidence="5">DUF1648 domain-containing protein</fullName>
    </submittedName>
</protein>
<keyword evidence="7" id="KW-1185">Reference proteome</keyword>
<organism evidence="4 6">
    <name type="scientific">Heyndrickxia ginsengihumi</name>
    <dbReference type="NCBI Taxonomy" id="363870"/>
    <lineage>
        <taxon>Bacteria</taxon>
        <taxon>Bacillati</taxon>
        <taxon>Bacillota</taxon>
        <taxon>Bacilli</taxon>
        <taxon>Bacillales</taxon>
        <taxon>Bacillaceae</taxon>
        <taxon>Heyndrickxia</taxon>
    </lineage>
</organism>
<dbReference type="EMBL" id="JRUN01000038">
    <property type="protein sequence ID" value="KHD84907.1"/>
    <property type="molecule type" value="Genomic_DNA"/>
</dbReference>
<dbReference type="Pfam" id="PF07853">
    <property type="entry name" value="DUF1648"/>
    <property type="match status" value="1"/>
</dbReference>
<feature type="transmembrane region" description="Helical" evidence="1">
    <location>
        <begin position="259"/>
        <end position="281"/>
    </location>
</feature>
<feature type="transmembrane region" description="Helical" evidence="1">
    <location>
        <begin position="6"/>
        <end position="24"/>
    </location>
</feature>
<dbReference type="Proteomes" id="UP000476934">
    <property type="component" value="Unassembled WGS sequence"/>
</dbReference>
<dbReference type="EMBL" id="JAAIWK010000011">
    <property type="protein sequence ID" value="NEY19968.1"/>
    <property type="molecule type" value="Genomic_DNA"/>
</dbReference>
<feature type="transmembrane region" description="Helical" evidence="1">
    <location>
        <begin position="336"/>
        <end position="355"/>
    </location>
</feature>
<feature type="transmembrane region" description="Helical" evidence="1">
    <location>
        <begin position="179"/>
        <end position="199"/>
    </location>
</feature>
<keyword evidence="1" id="KW-0812">Transmembrane</keyword>
<feature type="transmembrane region" description="Helical" evidence="1">
    <location>
        <begin position="231"/>
        <end position="253"/>
    </location>
</feature>
<dbReference type="PANTHER" id="PTHR37810:SF9">
    <property type="entry name" value="MEMBRANE PROTEIN"/>
    <property type="match status" value="1"/>
</dbReference>
<dbReference type="PANTHER" id="PTHR37810">
    <property type="entry name" value="IMMUNITY PROTEIN SDPI"/>
    <property type="match status" value="1"/>
</dbReference>
<proteinExistence type="predicted"/>
<dbReference type="OrthoDB" id="157646at2"/>
<evidence type="ECO:0000313" key="4">
    <source>
        <dbReference type="EMBL" id="KHD84907.1"/>
    </source>
</evidence>
<name>A0A0A6XXS6_9BACI</name>
<dbReference type="InterPro" id="IPR014574">
    <property type="entry name" value="UCP032908"/>
</dbReference>
<feature type="domain" description="DUF1648" evidence="2">
    <location>
        <begin position="142"/>
        <end position="189"/>
    </location>
</feature>
<evidence type="ECO:0000313" key="6">
    <source>
        <dbReference type="Proteomes" id="UP000030588"/>
    </source>
</evidence>
<gene>
    <name evidence="5" type="ORF">G4D61_08305</name>
    <name evidence="4" type="ORF">NG54_12595</name>
</gene>
<feature type="transmembrane region" description="Helical" evidence="1">
    <location>
        <begin position="50"/>
        <end position="69"/>
    </location>
</feature>
<sequence length="358" mass="41346">MEVSMMFVIFIPIAVMMAMMPYVTRKTESFGVTIPEHIYNDQELQKMRKLYAVVTVVFSLIIMVVMWAMKEILLQTIIFTCCLIAYLIGHFLIYLVFHYRMKALKGKRNWEFTKKQVIAVDTEFRKQKLIYSNAWFIIHVLVTAVTTVLTYVFYDRIPNRYPTHYDLFGNVTNWTEKSYSAVFELPAVQLFLTVLFVWMNNMIANSKQQLNAGNPEKSIQQNVRFRRRWSLFLMLSSLGIIVLFFFIQLSLVAAVSVKAVMIGGIAIIVLILIGSIGLSMITGQGGSNIKTTSNEENGIIGYDDDHYWKLGIFYFNHNDPSIWVEKRFGSGWTMNFAQPFAWLLLLVILTIPLLISLL</sequence>
<reference evidence="5" key="2">
    <citation type="submission" date="2020-02" db="EMBL/GenBank/DDBJ databases">
        <authorList>
            <person name="Feng H."/>
        </authorList>
    </citation>
    <scope>NUCLEOTIDE SEQUENCE [LARGE SCALE GENOMIC DNA]</scope>
    <source>
        <strain evidence="5">Gsoil 114</strain>
    </source>
</reference>
<feature type="domain" description="DUF5808" evidence="3">
    <location>
        <begin position="318"/>
        <end position="342"/>
    </location>
</feature>
<dbReference type="Pfam" id="PF19124">
    <property type="entry name" value="DUF5808"/>
    <property type="match status" value="1"/>
</dbReference>
<dbReference type="STRING" id="363870.NG54_12595"/>
<evidence type="ECO:0000313" key="5">
    <source>
        <dbReference type="EMBL" id="NEY19968.1"/>
    </source>
</evidence>
<dbReference type="GO" id="GO:0009636">
    <property type="term" value="P:response to toxic substance"/>
    <property type="evidence" value="ECO:0007669"/>
    <property type="project" value="TreeGrafter"/>
</dbReference>
<comment type="caution">
    <text evidence="4">The sequence shown here is derived from an EMBL/GenBank/DDBJ whole genome shotgun (WGS) entry which is preliminary data.</text>
</comment>
<feature type="transmembrane region" description="Helical" evidence="1">
    <location>
        <begin position="134"/>
        <end position="154"/>
    </location>
</feature>
<keyword evidence="1" id="KW-0472">Membrane</keyword>